<dbReference type="AlphaFoldDB" id="A0ABD0MLR0"/>
<organism evidence="2 3">
    <name type="scientific">Cirrhinus mrigala</name>
    <name type="common">Mrigala</name>
    <dbReference type="NCBI Taxonomy" id="683832"/>
    <lineage>
        <taxon>Eukaryota</taxon>
        <taxon>Metazoa</taxon>
        <taxon>Chordata</taxon>
        <taxon>Craniata</taxon>
        <taxon>Vertebrata</taxon>
        <taxon>Euteleostomi</taxon>
        <taxon>Actinopterygii</taxon>
        <taxon>Neopterygii</taxon>
        <taxon>Teleostei</taxon>
        <taxon>Ostariophysi</taxon>
        <taxon>Cypriniformes</taxon>
        <taxon>Cyprinidae</taxon>
        <taxon>Labeoninae</taxon>
        <taxon>Labeonini</taxon>
        <taxon>Cirrhinus</taxon>
    </lineage>
</organism>
<comment type="caution">
    <text evidence="2">The sequence shown here is derived from an EMBL/GenBank/DDBJ whole genome shotgun (WGS) entry which is preliminary data.</text>
</comment>
<dbReference type="Proteomes" id="UP001529510">
    <property type="component" value="Unassembled WGS sequence"/>
</dbReference>
<sequence>DLVKGQSFPPDEVAELHRTTDLALRATKQATTHMGRVIGALVVMERHLWVNLADIGKKERGFLFNAPVSPSVLFGTSVETVVERFVTRSAAFKSFIPRRSRSEPEQHRGPGPSRFQEERQAQRTSAATHVPPPPVGGNRIWHGSRGAYLTEIRPRTSCTLAGPMMFLVSFDVPQKLPLLMVRNKAPSGLLPALESCAERVG</sequence>
<gene>
    <name evidence="2" type="ORF">M9458_053896</name>
</gene>
<reference evidence="2 3" key="1">
    <citation type="submission" date="2024-05" db="EMBL/GenBank/DDBJ databases">
        <title>Genome sequencing and assembly of Indian major carp, Cirrhinus mrigala (Hamilton, 1822).</title>
        <authorList>
            <person name="Mohindra V."/>
            <person name="Chowdhury L.M."/>
            <person name="Lal K."/>
            <person name="Jena J.K."/>
        </authorList>
    </citation>
    <scope>NUCLEOTIDE SEQUENCE [LARGE SCALE GENOMIC DNA]</scope>
    <source>
        <strain evidence="2">CM1030</strain>
        <tissue evidence="2">Blood</tissue>
    </source>
</reference>
<protein>
    <submittedName>
        <fullName evidence="2">Uncharacterized protein</fullName>
    </submittedName>
</protein>
<feature type="region of interest" description="Disordered" evidence="1">
    <location>
        <begin position="97"/>
        <end position="141"/>
    </location>
</feature>
<keyword evidence="3" id="KW-1185">Reference proteome</keyword>
<feature type="non-terminal residue" evidence="2">
    <location>
        <position position="1"/>
    </location>
</feature>
<evidence type="ECO:0000313" key="3">
    <source>
        <dbReference type="Proteomes" id="UP001529510"/>
    </source>
</evidence>
<name>A0ABD0MLR0_CIRMR</name>
<evidence type="ECO:0000256" key="1">
    <source>
        <dbReference type="SAM" id="MobiDB-lite"/>
    </source>
</evidence>
<feature type="non-terminal residue" evidence="2">
    <location>
        <position position="201"/>
    </location>
</feature>
<proteinExistence type="predicted"/>
<accession>A0ABD0MLR0</accession>
<dbReference type="EMBL" id="JAMKFB020000272">
    <property type="protein sequence ID" value="KAL0150814.1"/>
    <property type="molecule type" value="Genomic_DNA"/>
</dbReference>
<evidence type="ECO:0000313" key="2">
    <source>
        <dbReference type="EMBL" id="KAL0150814.1"/>
    </source>
</evidence>